<keyword evidence="2" id="KW-1185">Reference proteome</keyword>
<proteinExistence type="predicted"/>
<evidence type="ECO:0008006" key="3">
    <source>
        <dbReference type="Google" id="ProtNLM"/>
    </source>
</evidence>
<dbReference type="Gene3D" id="2.60.270.50">
    <property type="match status" value="1"/>
</dbReference>
<accession>A0A5N5XBZ1</accession>
<evidence type="ECO:0000313" key="2">
    <source>
        <dbReference type="Proteomes" id="UP000326565"/>
    </source>
</evidence>
<evidence type="ECO:0000313" key="1">
    <source>
        <dbReference type="EMBL" id="KAB8078288.1"/>
    </source>
</evidence>
<gene>
    <name evidence="1" type="ORF">BDV29DRAFT_152817</name>
</gene>
<reference evidence="1 2" key="1">
    <citation type="submission" date="2019-04" db="EMBL/GenBank/DDBJ databases">
        <title>Friends and foes A comparative genomics study of 23 Aspergillus species from section Flavi.</title>
        <authorList>
            <consortium name="DOE Joint Genome Institute"/>
            <person name="Kjaerbolling I."/>
            <person name="Vesth T."/>
            <person name="Frisvad J.C."/>
            <person name="Nybo J.L."/>
            <person name="Theobald S."/>
            <person name="Kildgaard S."/>
            <person name="Isbrandt T."/>
            <person name="Kuo A."/>
            <person name="Sato A."/>
            <person name="Lyhne E.K."/>
            <person name="Kogle M.E."/>
            <person name="Wiebenga A."/>
            <person name="Kun R.S."/>
            <person name="Lubbers R.J."/>
            <person name="Makela M.R."/>
            <person name="Barry K."/>
            <person name="Chovatia M."/>
            <person name="Clum A."/>
            <person name="Daum C."/>
            <person name="Haridas S."/>
            <person name="He G."/>
            <person name="LaButti K."/>
            <person name="Lipzen A."/>
            <person name="Mondo S."/>
            <person name="Riley R."/>
            <person name="Salamov A."/>
            <person name="Simmons B.A."/>
            <person name="Magnuson J.K."/>
            <person name="Henrissat B."/>
            <person name="Mortensen U.H."/>
            <person name="Larsen T.O."/>
            <person name="Devries R.P."/>
            <person name="Grigoriev I.V."/>
            <person name="Machida M."/>
            <person name="Baker S.E."/>
            <person name="Andersen M.R."/>
        </authorList>
    </citation>
    <scope>NUCLEOTIDE SEQUENCE [LARGE SCALE GENOMIC DNA]</scope>
    <source>
        <strain evidence="1 2">CBS 151.66</strain>
    </source>
</reference>
<dbReference type="Proteomes" id="UP000326565">
    <property type="component" value="Unassembled WGS sequence"/>
</dbReference>
<dbReference type="EMBL" id="ML732159">
    <property type="protein sequence ID" value="KAB8078288.1"/>
    <property type="molecule type" value="Genomic_DNA"/>
</dbReference>
<sequence>MTSKAAMENNTDAGLTLVEVKMKHGIVTPDQWPPENIEPHSQVHLEVESSGFITDDDGIVHYTIDGPKVTRFGVWFDSPYAGGIQCKAWCEGPEEDKYTKAWTQVGQHMTATMDPK</sequence>
<dbReference type="AlphaFoldDB" id="A0A5N5XBZ1"/>
<protein>
    <recommendedName>
        <fullName evidence="3">Aegerolysin type hemolysin</fullName>
    </recommendedName>
</protein>
<dbReference type="OrthoDB" id="4977464at2759"/>
<name>A0A5N5XBZ1_9EURO</name>
<organism evidence="1 2">
    <name type="scientific">Aspergillus leporis</name>
    <dbReference type="NCBI Taxonomy" id="41062"/>
    <lineage>
        <taxon>Eukaryota</taxon>
        <taxon>Fungi</taxon>
        <taxon>Dikarya</taxon>
        <taxon>Ascomycota</taxon>
        <taxon>Pezizomycotina</taxon>
        <taxon>Eurotiomycetes</taxon>
        <taxon>Eurotiomycetidae</taxon>
        <taxon>Eurotiales</taxon>
        <taxon>Aspergillaceae</taxon>
        <taxon>Aspergillus</taxon>
        <taxon>Aspergillus subgen. Circumdati</taxon>
    </lineage>
</organism>